<keyword evidence="1" id="KW-1133">Transmembrane helix</keyword>
<protein>
    <submittedName>
        <fullName evidence="2">Uncharacterized protein</fullName>
    </submittedName>
</protein>
<name>A0A0E9X8C3_ANGAN</name>
<organism evidence="2">
    <name type="scientific">Anguilla anguilla</name>
    <name type="common">European freshwater eel</name>
    <name type="synonym">Muraena anguilla</name>
    <dbReference type="NCBI Taxonomy" id="7936"/>
    <lineage>
        <taxon>Eukaryota</taxon>
        <taxon>Metazoa</taxon>
        <taxon>Chordata</taxon>
        <taxon>Craniata</taxon>
        <taxon>Vertebrata</taxon>
        <taxon>Euteleostomi</taxon>
        <taxon>Actinopterygii</taxon>
        <taxon>Neopterygii</taxon>
        <taxon>Teleostei</taxon>
        <taxon>Anguilliformes</taxon>
        <taxon>Anguillidae</taxon>
        <taxon>Anguilla</taxon>
    </lineage>
</organism>
<dbReference type="EMBL" id="GBXM01010472">
    <property type="protein sequence ID" value="JAH98105.1"/>
    <property type="molecule type" value="Transcribed_RNA"/>
</dbReference>
<reference evidence="2" key="1">
    <citation type="submission" date="2014-11" db="EMBL/GenBank/DDBJ databases">
        <authorList>
            <person name="Amaro Gonzalez C."/>
        </authorList>
    </citation>
    <scope>NUCLEOTIDE SEQUENCE</scope>
</reference>
<sequence>MHKKGHFIYSFYIIHSCTDGSAVTLSYSGLSKFKLKRLGENTYLL</sequence>
<feature type="transmembrane region" description="Helical" evidence="1">
    <location>
        <begin position="6"/>
        <end position="27"/>
    </location>
</feature>
<evidence type="ECO:0000313" key="2">
    <source>
        <dbReference type="EMBL" id="JAH98105.1"/>
    </source>
</evidence>
<dbReference type="AlphaFoldDB" id="A0A0E9X8C3"/>
<keyword evidence="1" id="KW-0812">Transmembrane</keyword>
<accession>A0A0E9X8C3</accession>
<keyword evidence="1" id="KW-0472">Membrane</keyword>
<proteinExistence type="predicted"/>
<reference evidence="2" key="2">
    <citation type="journal article" date="2015" name="Fish Shellfish Immunol.">
        <title>Early steps in the European eel (Anguilla anguilla)-Vibrio vulnificus interaction in the gills: Role of the RtxA13 toxin.</title>
        <authorList>
            <person name="Callol A."/>
            <person name="Pajuelo D."/>
            <person name="Ebbesson L."/>
            <person name="Teles M."/>
            <person name="MacKenzie S."/>
            <person name="Amaro C."/>
        </authorList>
    </citation>
    <scope>NUCLEOTIDE SEQUENCE</scope>
</reference>
<evidence type="ECO:0000256" key="1">
    <source>
        <dbReference type="SAM" id="Phobius"/>
    </source>
</evidence>